<feature type="chain" id="PRO_5025384655" description="Hydrophobin" evidence="3">
    <location>
        <begin position="16"/>
        <end position="91"/>
    </location>
</feature>
<comment type="similarity">
    <text evidence="1">Belongs to the cerato-ulmin hydrophobin family.</text>
</comment>
<dbReference type="InterPro" id="IPR036686">
    <property type="entry name" value="Class_II_Hydrophobin_sf"/>
</dbReference>
<feature type="signal peptide" evidence="3">
    <location>
        <begin position="1"/>
        <end position="15"/>
    </location>
</feature>
<dbReference type="CDD" id="cd23508">
    <property type="entry name" value="hydrophobin_II"/>
    <property type="match status" value="1"/>
</dbReference>
<name>A0A6A6C7D6_ZASCE</name>
<organism evidence="4 5">
    <name type="scientific">Zasmidium cellare ATCC 36951</name>
    <dbReference type="NCBI Taxonomy" id="1080233"/>
    <lineage>
        <taxon>Eukaryota</taxon>
        <taxon>Fungi</taxon>
        <taxon>Dikarya</taxon>
        <taxon>Ascomycota</taxon>
        <taxon>Pezizomycotina</taxon>
        <taxon>Dothideomycetes</taxon>
        <taxon>Dothideomycetidae</taxon>
        <taxon>Mycosphaerellales</taxon>
        <taxon>Mycosphaerellaceae</taxon>
        <taxon>Zasmidium</taxon>
    </lineage>
</organism>
<dbReference type="AlphaFoldDB" id="A0A6A6C7D6"/>
<reference evidence="4" key="1">
    <citation type="journal article" date="2020" name="Stud. Mycol.">
        <title>101 Dothideomycetes genomes: a test case for predicting lifestyles and emergence of pathogens.</title>
        <authorList>
            <person name="Haridas S."/>
            <person name="Albert R."/>
            <person name="Binder M."/>
            <person name="Bloem J."/>
            <person name="Labutti K."/>
            <person name="Salamov A."/>
            <person name="Andreopoulos B."/>
            <person name="Baker S."/>
            <person name="Barry K."/>
            <person name="Bills G."/>
            <person name="Bluhm B."/>
            <person name="Cannon C."/>
            <person name="Castanera R."/>
            <person name="Culley D."/>
            <person name="Daum C."/>
            <person name="Ezra D."/>
            <person name="Gonzalez J."/>
            <person name="Henrissat B."/>
            <person name="Kuo A."/>
            <person name="Liang C."/>
            <person name="Lipzen A."/>
            <person name="Lutzoni F."/>
            <person name="Magnuson J."/>
            <person name="Mondo S."/>
            <person name="Nolan M."/>
            <person name="Ohm R."/>
            <person name="Pangilinan J."/>
            <person name="Park H.-J."/>
            <person name="Ramirez L."/>
            <person name="Alfaro M."/>
            <person name="Sun H."/>
            <person name="Tritt A."/>
            <person name="Yoshinaga Y."/>
            <person name="Zwiers L.-H."/>
            <person name="Turgeon B."/>
            <person name="Goodwin S."/>
            <person name="Spatafora J."/>
            <person name="Crous P."/>
            <person name="Grigoriev I."/>
        </authorList>
    </citation>
    <scope>NUCLEOTIDE SEQUENCE</scope>
    <source>
        <strain evidence="4">ATCC 36951</strain>
    </source>
</reference>
<dbReference type="RefSeq" id="XP_033663850.1">
    <property type="nucleotide sequence ID" value="XM_033808284.1"/>
</dbReference>
<dbReference type="OrthoDB" id="4500971at2759"/>
<evidence type="ECO:0000256" key="2">
    <source>
        <dbReference type="ARBA" id="ARBA00023157"/>
    </source>
</evidence>
<evidence type="ECO:0000313" key="5">
    <source>
        <dbReference type="Proteomes" id="UP000799537"/>
    </source>
</evidence>
<dbReference type="GO" id="GO:0005576">
    <property type="term" value="C:extracellular region"/>
    <property type="evidence" value="ECO:0007669"/>
    <property type="project" value="InterPro"/>
</dbReference>
<evidence type="ECO:0000313" key="4">
    <source>
        <dbReference type="EMBL" id="KAF2162961.1"/>
    </source>
</evidence>
<dbReference type="EMBL" id="ML993611">
    <property type="protein sequence ID" value="KAF2162961.1"/>
    <property type="molecule type" value="Genomic_DNA"/>
</dbReference>
<dbReference type="Pfam" id="PF06766">
    <property type="entry name" value="Hydrophobin_2"/>
    <property type="match status" value="1"/>
</dbReference>
<dbReference type="GeneID" id="54561556"/>
<sequence length="91" mass="9597">MLFLPTLLLAALTAAHPMTFQPRAPYEICPAFDTPLCCQLDAGGMVGTTCQSPSSAPSNKTEFLNDCHAIGFTAECCKLPTGGDAMFCQPP</sequence>
<keyword evidence="2" id="KW-1015">Disulfide bond</keyword>
<evidence type="ECO:0000256" key="3">
    <source>
        <dbReference type="SAM" id="SignalP"/>
    </source>
</evidence>
<dbReference type="InterPro" id="IPR010636">
    <property type="entry name" value="Class_II_hydrophobin"/>
</dbReference>
<evidence type="ECO:0000256" key="1">
    <source>
        <dbReference type="ARBA" id="ARBA00009576"/>
    </source>
</evidence>
<dbReference type="Proteomes" id="UP000799537">
    <property type="component" value="Unassembled WGS sequence"/>
</dbReference>
<dbReference type="SUPFAM" id="SSF101751">
    <property type="entry name" value="Hydrophobin II, HfbII"/>
    <property type="match status" value="1"/>
</dbReference>
<gene>
    <name evidence="4" type="ORF">M409DRAFT_26813</name>
</gene>
<evidence type="ECO:0008006" key="6">
    <source>
        <dbReference type="Google" id="ProtNLM"/>
    </source>
</evidence>
<protein>
    <recommendedName>
        <fullName evidence="6">Hydrophobin</fullName>
    </recommendedName>
</protein>
<dbReference type="Gene3D" id="3.20.120.10">
    <property type="entry name" value="Hydrophobin"/>
    <property type="match status" value="1"/>
</dbReference>
<keyword evidence="5" id="KW-1185">Reference proteome</keyword>
<accession>A0A6A6C7D6</accession>
<dbReference type="PANTHER" id="PTHR42341">
    <property type="entry name" value="HYDROPHOBIN"/>
    <property type="match status" value="1"/>
</dbReference>
<proteinExistence type="inferred from homology"/>
<keyword evidence="3" id="KW-0732">Signal</keyword>
<dbReference type="PANTHER" id="PTHR42341:SF2">
    <property type="entry name" value="HYDROPHOBIN"/>
    <property type="match status" value="1"/>
</dbReference>